<dbReference type="Pfam" id="PF01302">
    <property type="entry name" value="CAP_GLY"/>
    <property type="match status" value="1"/>
</dbReference>
<organism evidence="3 4">
    <name type="scientific">Bagarius yarrelli</name>
    <name type="common">Goonch</name>
    <name type="synonym">Bagrus yarrelli</name>
    <dbReference type="NCBI Taxonomy" id="175774"/>
    <lineage>
        <taxon>Eukaryota</taxon>
        <taxon>Metazoa</taxon>
        <taxon>Chordata</taxon>
        <taxon>Craniata</taxon>
        <taxon>Vertebrata</taxon>
        <taxon>Euteleostomi</taxon>
        <taxon>Actinopterygii</taxon>
        <taxon>Neopterygii</taxon>
        <taxon>Teleostei</taxon>
        <taxon>Ostariophysi</taxon>
        <taxon>Siluriformes</taxon>
        <taxon>Sisoridae</taxon>
        <taxon>Sisorinae</taxon>
        <taxon>Bagarius</taxon>
    </lineage>
</organism>
<evidence type="ECO:0000313" key="4">
    <source>
        <dbReference type="Proteomes" id="UP000319801"/>
    </source>
</evidence>
<dbReference type="SUPFAM" id="SSF74924">
    <property type="entry name" value="Cap-Gly domain"/>
    <property type="match status" value="1"/>
</dbReference>
<feature type="compositionally biased region" description="Basic and acidic residues" evidence="1">
    <location>
        <begin position="339"/>
        <end position="348"/>
    </location>
</feature>
<dbReference type="PANTHER" id="PTHR18916">
    <property type="entry name" value="DYNACTIN 1-RELATED MICROTUBULE-BINDING"/>
    <property type="match status" value="1"/>
</dbReference>
<feature type="compositionally biased region" description="Basic and acidic residues" evidence="1">
    <location>
        <begin position="369"/>
        <end position="382"/>
    </location>
</feature>
<accession>A0A556TT58</accession>
<evidence type="ECO:0000313" key="3">
    <source>
        <dbReference type="EMBL" id="TSK58204.1"/>
    </source>
</evidence>
<feature type="compositionally biased region" description="Polar residues" evidence="1">
    <location>
        <begin position="568"/>
        <end position="578"/>
    </location>
</feature>
<dbReference type="Proteomes" id="UP000319801">
    <property type="component" value="Unassembled WGS sequence"/>
</dbReference>
<feature type="compositionally biased region" description="Basic and acidic residues" evidence="1">
    <location>
        <begin position="595"/>
        <end position="605"/>
    </location>
</feature>
<feature type="compositionally biased region" description="Polar residues" evidence="1">
    <location>
        <begin position="79"/>
        <end position="93"/>
    </location>
</feature>
<proteinExistence type="predicted"/>
<feature type="compositionally biased region" description="Polar residues" evidence="1">
    <location>
        <begin position="179"/>
        <end position="192"/>
    </location>
</feature>
<name>A0A556TT58_BAGYA</name>
<evidence type="ECO:0000259" key="2">
    <source>
        <dbReference type="PROSITE" id="PS50245"/>
    </source>
</evidence>
<feature type="compositionally biased region" description="Basic and acidic residues" evidence="1">
    <location>
        <begin position="313"/>
        <end position="332"/>
    </location>
</feature>
<feature type="region of interest" description="Disordered" evidence="1">
    <location>
        <begin position="179"/>
        <end position="207"/>
    </location>
</feature>
<keyword evidence="4" id="KW-1185">Reference proteome</keyword>
<dbReference type="InterPro" id="IPR036859">
    <property type="entry name" value="CAP-Gly_dom_sf"/>
</dbReference>
<feature type="region of interest" description="Disordered" evidence="1">
    <location>
        <begin position="30"/>
        <end position="59"/>
    </location>
</feature>
<feature type="region of interest" description="Disordered" evidence="1">
    <location>
        <begin position="281"/>
        <end position="441"/>
    </location>
</feature>
<dbReference type="Gene3D" id="2.30.30.190">
    <property type="entry name" value="CAP Gly-rich-like domain"/>
    <property type="match status" value="1"/>
</dbReference>
<gene>
    <name evidence="3" type="ORF">Baya_3852</name>
</gene>
<feature type="compositionally biased region" description="Low complexity" evidence="1">
    <location>
        <begin position="356"/>
        <end position="368"/>
    </location>
</feature>
<dbReference type="OrthoDB" id="8963665at2759"/>
<evidence type="ECO:0000256" key="1">
    <source>
        <dbReference type="SAM" id="MobiDB-lite"/>
    </source>
</evidence>
<dbReference type="PROSITE" id="PS50245">
    <property type="entry name" value="CAP_GLY_2"/>
    <property type="match status" value="1"/>
</dbReference>
<sequence>MYFAGSCTLTGELIYFTIAELPQEVEVKEQLAGKGHSPRRCLSSPSVHRLSGSRQELSANHETAVNKAALERHKNISMSQSSLKNASSHSELPNNPEPGLSGMASSYLSPVKALVTPVPKIFKTLLPKKEEKADSPPLAKPQNVPLIVIQCATPQDDVTTPKLLYFLYKPVNSTPIQQDNAVSSVPQPSSITVADVHPSPTSQSTAASHIVSINTPEDQTPPPKSQSKNPPDFVEVFPLVHSESEDLALCPGSDESSGYISTSVSTATLSDTLDLNLIPPSESEAQEAHNPSCTMDSEERADNDNDDDDDDKEVQLEPEKKAEHLRTRDKSQDNAITPDSKKTADIFQEKIQIPLSERSALTSSASESSADKKPSEEPKDHVTLAGKQPYCQPTSQKSSPSPSDPDLQNKSTSQAKISDALPVSKAPLVKQEQAPSNPFRIQKVKSSGLKSFKGILQEAEEEFDKMSMDPLEKLEILSDTEEVQEEGALPDWLKEDEYVSVGSNKNGTVRYIGPTEFAEGIWVGVELDVPAVGGRHYFHCNPGYGVLVRPDRVTRASGTAKRRRQKRSSQNLTGSNPNLAALTALAKGEGGPGARRGENRKSWNS</sequence>
<feature type="region of interest" description="Disordered" evidence="1">
    <location>
        <begin position="213"/>
        <end position="232"/>
    </location>
</feature>
<dbReference type="SMART" id="SM01052">
    <property type="entry name" value="CAP_GLY"/>
    <property type="match status" value="1"/>
</dbReference>
<dbReference type="InterPro" id="IPR000938">
    <property type="entry name" value="CAP-Gly_domain"/>
</dbReference>
<feature type="region of interest" description="Disordered" evidence="1">
    <location>
        <begin position="555"/>
        <end position="605"/>
    </location>
</feature>
<reference evidence="3 4" key="1">
    <citation type="journal article" date="2019" name="Genome Biol. Evol.">
        <title>Whole-Genome Sequencing of the Giant Devil Catfish, Bagarius yarrelli.</title>
        <authorList>
            <person name="Jiang W."/>
            <person name="Lv Y."/>
            <person name="Cheng L."/>
            <person name="Yang K."/>
            <person name="Chao B."/>
            <person name="Wang X."/>
            <person name="Li Y."/>
            <person name="Pan X."/>
            <person name="You X."/>
            <person name="Zhang Y."/>
            <person name="Yang J."/>
            <person name="Li J."/>
            <person name="Zhang X."/>
            <person name="Liu S."/>
            <person name="Sun C."/>
            <person name="Yang J."/>
            <person name="Shi Q."/>
        </authorList>
    </citation>
    <scope>NUCLEOTIDE SEQUENCE [LARGE SCALE GENOMIC DNA]</scope>
    <source>
        <strain evidence="3">JWS20170419001</strain>
        <tissue evidence="3">Muscle</tissue>
    </source>
</reference>
<feature type="domain" description="CAP-Gly" evidence="2">
    <location>
        <begin position="513"/>
        <end position="549"/>
    </location>
</feature>
<feature type="region of interest" description="Disordered" evidence="1">
    <location>
        <begin position="79"/>
        <end position="103"/>
    </location>
</feature>
<dbReference type="AlphaFoldDB" id="A0A556TT58"/>
<dbReference type="EMBL" id="VCAZ01000016">
    <property type="protein sequence ID" value="TSK58204.1"/>
    <property type="molecule type" value="Genomic_DNA"/>
</dbReference>
<comment type="caution">
    <text evidence="3">The sequence shown here is derived from an EMBL/GenBank/DDBJ whole genome shotgun (WGS) entry which is preliminary data.</text>
</comment>
<protein>
    <submittedName>
        <fullName evidence="3">Kinesin-like protein KIF13B</fullName>
    </submittedName>
</protein>